<feature type="compositionally biased region" description="Low complexity" evidence="6">
    <location>
        <begin position="604"/>
        <end position="620"/>
    </location>
</feature>
<reference evidence="9 10" key="1">
    <citation type="submission" date="2020-09" db="EMBL/GenBank/DDBJ databases">
        <title>Genome sequences of Mycetohabitans spp.</title>
        <authorList>
            <person name="Carter M.E."/>
            <person name="Carpenter S.C.D."/>
            <person name="Bogdanove A.J."/>
        </authorList>
    </citation>
    <scope>NUCLEOTIDE SEQUENCE [LARGE SCALE GENOMIC DNA]</scope>
    <source>
        <strain evidence="9 10">B12</strain>
        <plasmid evidence="9 10">megaplasmid</plasmid>
    </source>
</reference>
<evidence type="ECO:0000256" key="7">
    <source>
        <dbReference type="SAM" id="Phobius"/>
    </source>
</evidence>
<geneLocation type="plasmid" evidence="9 10">
    <name>megaplasmid</name>
</geneLocation>
<dbReference type="PROSITE" id="PS50109">
    <property type="entry name" value="HIS_KIN"/>
    <property type="match status" value="1"/>
</dbReference>
<dbReference type="PANTHER" id="PTHR42878:SF15">
    <property type="entry name" value="BACTERIOPHYTOCHROME"/>
    <property type="match status" value="1"/>
</dbReference>
<dbReference type="EMBL" id="CP062175">
    <property type="protein sequence ID" value="WXK38059.1"/>
    <property type="molecule type" value="Genomic_DNA"/>
</dbReference>
<evidence type="ECO:0000256" key="4">
    <source>
        <dbReference type="ARBA" id="ARBA00022679"/>
    </source>
</evidence>
<dbReference type="Proteomes" id="UP001493153">
    <property type="component" value="Plasmid megaplasmid"/>
</dbReference>
<dbReference type="SUPFAM" id="SSF55874">
    <property type="entry name" value="ATPase domain of HSP90 chaperone/DNA topoisomerase II/histidine kinase"/>
    <property type="match status" value="1"/>
</dbReference>
<evidence type="ECO:0000256" key="3">
    <source>
        <dbReference type="ARBA" id="ARBA00022553"/>
    </source>
</evidence>
<dbReference type="InterPro" id="IPR036890">
    <property type="entry name" value="HATPase_C_sf"/>
</dbReference>
<dbReference type="InterPro" id="IPR003594">
    <property type="entry name" value="HATPase_dom"/>
</dbReference>
<dbReference type="InterPro" id="IPR005467">
    <property type="entry name" value="His_kinase_dom"/>
</dbReference>
<feature type="transmembrane region" description="Helical" evidence="7">
    <location>
        <begin position="236"/>
        <end position="256"/>
    </location>
</feature>
<keyword evidence="9" id="KW-0614">Plasmid</keyword>
<keyword evidence="7" id="KW-1133">Transmembrane helix</keyword>
<keyword evidence="5" id="KW-0418">Kinase</keyword>
<accession>A0ABZ2PWV8</accession>
<evidence type="ECO:0000256" key="2">
    <source>
        <dbReference type="ARBA" id="ARBA00012438"/>
    </source>
</evidence>
<dbReference type="InterPro" id="IPR004358">
    <property type="entry name" value="Sig_transdc_His_kin-like_C"/>
</dbReference>
<dbReference type="SMART" id="SM00387">
    <property type="entry name" value="HATPase_c"/>
    <property type="match status" value="1"/>
</dbReference>
<keyword evidence="4" id="KW-0808">Transferase</keyword>
<dbReference type="Gene3D" id="3.30.565.10">
    <property type="entry name" value="Histidine kinase-like ATPase, C-terminal domain"/>
    <property type="match status" value="1"/>
</dbReference>
<evidence type="ECO:0000259" key="8">
    <source>
        <dbReference type="PROSITE" id="PS50109"/>
    </source>
</evidence>
<gene>
    <name evidence="9" type="ORF">IHE29_01670</name>
</gene>
<keyword evidence="7" id="KW-0472">Membrane</keyword>
<dbReference type="CDD" id="cd00082">
    <property type="entry name" value="HisKA"/>
    <property type="match status" value="1"/>
</dbReference>
<evidence type="ECO:0000313" key="10">
    <source>
        <dbReference type="Proteomes" id="UP001493153"/>
    </source>
</evidence>
<comment type="catalytic activity">
    <reaction evidence="1">
        <text>ATP + protein L-histidine = ADP + protein N-phospho-L-histidine.</text>
        <dbReference type="EC" id="2.7.13.3"/>
    </reaction>
</comment>
<dbReference type="InterPro" id="IPR003661">
    <property type="entry name" value="HisK_dim/P_dom"/>
</dbReference>
<dbReference type="PANTHER" id="PTHR42878">
    <property type="entry name" value="TWO-COMPONENT HISTIDINE KINASE"/>
    <property type="match status" value="1"/>
</dbReference>
<evidence type="ECO:0000256" key="5">
    <source>
        <dbReference type="ARBA" id="ARBA00022777"/>
    </source>
</evidence>
<keyword evidence="10" id="KW-1185">Reference proteome</keyword>
<sequence length="638" mass="70680">MPQHGLLSFRLNDAIMAPWPIRRHAAPPRACHAAFRACVGSDIAVRIVSPTPERCMRLITKGLLLIAIPSLVELGLLVGVMRTQAEALEAEQWAVRSKEVLSQATAVLDPVLVDAVRMRGAVIDGYGQVWTPPSQWGEIDRRINRLIELVADNPLQVERAVQIRQSAQAYRQWSERSQELLRHGQQAGVVARFREFKGHDIVDYFRAQVAALQQEEMRLDSVRTERIAEARRMQQVLLVSAVIASIITGAIAVYVFTSSVRRRLRRLADNTKQLANNAPLAPMLEGDDEIAELDLALHQTSRRLLEAERIESRYRSDLAHQAEELGTMNEHLRERTQENEMFIYSVSHDLRAPLVNLQGFSQELSLACDSVREILARSTLTDTQRRRLSRIVDDDIAEALRFLQTAVMRSASIIDALLRLSRAGRVEYRPQQVDVQAVMSRVVDAMRDSIKSRGVTVKIHPLPSAWGDPTAVEQVFANLVSNAVNYLDPSRPGEIEIGTRPNPVGVHSLRIYYVRDNGYGIPASALPKLFTAFQRLHGGAVKGEGIGLALVRRVVERHGGNVWAESSEGIGSTFYLSLPESCSAHEALRAATLSALARVNAGPRAARPGRLRPGSGLEPGADASAQDRPSPTYSTFPV</sequence>
<keyword evidence="3" id="KW-0597">Phosphoprotein</keyword>
<protein>
    <recommendedName>
        <fullName evidence="2">histidine kinase</fullName>
        <ecNumber evidence="2">2.7.13.3</ecNumber>
    </recommendedName>
</protein>
<dbReference type="EC" id="2.7.13.3" evidence="2"/>
<dbReference type="SUPFAM" id="SSF47384">
    <property type="entry name" value="Homodimeric domain of signal transducing histidine kinase"/>
    <property type="match status" value="1"/>
</dbReference>
<evidence type="ECO:0000256" key="6">
    <source>
        <dbReference type="SAM" id="MobiDB-lite"/>
    </source>
</evidence>
<feature type="transmembrane region" description="Helical" evidence="7">
    <location>
        <begin position="62"/>
        <end position="81"/>
    </location>
</feature>
<feature type="region of interest" description="Disordered" evidence="6">
    <location>
        <begin position="604"/>
        <end position="638"/>
    </location>
</feature>
<name>A0ABZ2PWV8_9BURK</name>
<dbReference type="Pfam" id="PF05227">
    <property type="entry name" value="CHASE3"/>
    <property type="match status" value="1"/>
</dbReference>
<proteinExistence type="predicted"/>
<dbReference type="InterPro" id="IPR036097">
    <property type="entry name" value="HisK_dim/P_sf"/>
</dbReference>
<dbReference type="Gene3D" id="1.10.287.130">
    <property type="match status" value="1"/>
</dbReference>
<dbReference type="Pfam" id="PF02518">
    <property type="entry name" value="HATPase_c"/>
    <property type="match status" value="1"/>
</dbReference>
<organism evidence="9 10">
    <name type="scientific">Mycetohabitans rhizoxinica</name>
    <dbReference type="NCBI Taxonomy" id="412963"/>
    <lineage>
        <taxon>Bacteria</taxon>
        <taxon>Pseudomonadati</taxon>
        <taxon>Pseudomonadota</taxon>
        <taxon>Betaproteobacteria</taxon>
        <taxon>Burkholderiales</taxon>
        <taxon>Burkholderiaceae</taxon>
        <taxon>Mycetohabitans</taxon>
    </lineage>
</organism>
<keyword evidence="7" id="KW-0812">Transmembrane</keyword>
<feature type="domain" description="Histidine kinase" evidence="8">
    <location>
        <begin position="345"/>
        <end position="582"/>
    </location>
</feature>
<dbReference type="InterPro" id="IPR007891">
    <property type="entry name" value="CHASE3"/>
</dbReference>
<dbReference type="InterPro" id="IPR050351">
    <property type="entry name" value="BphY/WalK/GraS-like"/>
</dbReference>
<feature type="compositionally biased region" description="Polar residues" evidence="6">
    <location>
        <begin position="627"/>
        <end position="638"/>
    </location>
</feature>
<dbReference type="PRINTS" id="PR00344">
    <property type="entry name" value="BCTRLSENSOR"/>
</dbReference>
<evidence type="ECO:0000256" key="1">
    <source>
        <dbReference type="ARBA" id="ARBA00000085"/>
    </source>
</evidence>
<evidence type="ECO:0000313" key="9">
    <source>
        <dbReference type="EMBL" id="WXK38059.1"/>
    </source>
</evidence>